<dbReference type="PANTHER" id="PTHR21310:SF15">
    <property type="entry name" value="AMINOGLYCOSIDE PHOSPHOTRANSFERASE DOMAIN-CONTAINING PROTEIN"/>
    <property type="match status" value="1"/>
</dbReference>
<dbReference type="GO" id="GO:0016740">
    <property type="term" value="F:transferase activity"/>
    <property type="evidence" value="ECO:0007669"/>
    <property type="project" value="UniProtKB-KW"/>
</dbReference>
<proteinExistence type="predicted"/>
<dbReference type="AlphaFoldDB" id="A0A833HMC7"/>
<keyword evidence="3" id="KW-1185">Reference proteome</keyword>
<dbReference type="InterPro" id="IPR011009">
    <property type="entry name" value="Kinase-like_dom_sf"/>
</dbReference>
<dbReference type="Gene3D" id="3.90.1200.10">
    <property type="match status" value="1"/>
</dbReference>
<evidence type="ECO:0000259" key="1">
    <source>
        <dbReference type="Pfam" id="PF01636"/>
    </source>
</evidence>
<keyword evidence="2" id="KW-0808">Transferase</keyword>
<reference evidence="2 3" key="1">
    <citation type="submission" date="2019-10" db="EMBL/GenBank/DDBJ databases">
        <title>Alkaliphilus serpentinus sp. nov. and Alkaliphilus pronyensis sp. nov., two novel anaerobic alkaliphilic species isolated from the serpentinized-hosted hydrothermal field of the Prony Bay (New Caledonia).</title>
        <authorList>
            <person name="Postec A."/>
        </authorList>
    </citation>
    <scope>NUCLEOTIDE SEQUENCE [LARGE SCALE GENOMIC DNA]</scope>
    <source>
        <strain evidence="2 3">LacT</strain>
    </source>
</reference>
<dbReference type="PANTHER" id="PTHR21310">
    <property type="entry name" value="AMINOGLYCOSIDE PHOSPHOTRANSFERASE-RELATED-RELATED"/>
    <property type="match status" value="1"/>
</dbReference>
<dbReference type="InterPro" id="IPR002575">
    <property type="entry name" value="Aminoglycoside_PTrfase"/>
</dbReference>
<dbReference type="InterPro" id="IPR051678">
    <property type="entry name" value="AGP_Transferase"/>
</dbReference>
<evidence type="ECO:0000313" key="3">
    <source>
        <dbReference type="Proteomes" id="UP000465601"/>
    </source>
</evidence>
<accession>A0A833HMC7</accession>
<feature type="domain" description="Aminoglycoside phosphotransferase" evidence="1">
    <location>
        <begin position="35"/>
        <end position="217"/>
    </location>
</feature>
<gene>
    <name evidence="2" type="ORF">F8153_12035</name>
</gene>
<dbReference type="Pfam" id="PF01636">
    <property type="entry name" value="APH"/>
    <property type="match status" value="1"/>
</dbReference>
<dbReference type="OrthoDB" id="3806873at2"/>
<sequence length="288" mass="33070">MNDIIQEILNKNKIYESFVELTTHGIANEIYATPNFILRIPTDHPEANSDALTESVAAPLAKSHGIKTPRLVCFDDSYSILNKTYSIWERIHGLTLGEIDNCLNYYNTWKEIGFELGKVHINIKSCDDPKGWLDSPDREYTKDMLIEGLLSKNGESLYLLKLIEKKYTDNIFSYKKCFVHGDTNEFNFLCTENDQLLSIIDWGDSGWGDPAIDFYMIPLGVLDNVLDGYIEIAGANVDFDFIYRIILDKVWTGIEERQDIFILEKNIKGLESKLLKRLYNAPQCQDTK</sequence>
<dbReference type="EMBL" id="WBZB01000042">
    <property type="protein sequence ID" value="KAB3527431.1"/>
    <property type="molecule type" value="Genomic_DNA"/>
</dbReference>
<dbReference type="RefSeq" id="WP_151866604.1">
    <property type="nucleotide sequence ID" value="NZ_WBZB01000042.1"/>
</dbReference>
<evidence type="ECO:0000313" key="2">
    <source>
        <dbReference type="EMBL" id="KAB3527431.1"/>
    </source>
</evidence>
<dbReference type="SUPFAM" id="SSF56112">
    <property type="entry name" value="Protein kinase-like (PK-like)"/>
    <property type="match status" value="1"/>
</dbReference>
<comment type="caution">
    <text evidence="2">The sequence shown here is derived from an EMBL/GenBank/DDBJ whole genome shotgun (WGS) entry which is preliminary data.</text>
</comment>
<dbReference type="Proteomes" id="UP000465601">
    <property type="component" value="Unassembled WGS sequence"/>
</dbReference>
<organism evidence="2 3">
    <name type="scientific">Alkaliphilus serpentinus</name>
    <dbReference type="NCBI Taxonomy" id="1482731"/>
    <lineage>
        <taxon>Bacteria</taxon>
        <taxon>Bacillati</taxon>
        <taxon>Bacillota</taxon>
        <taxon>Clostridia</taxon>
        <taxon>Peptostreptococcales</taxon>
        <taxon>Natronincolaceae</taxon>
        <taxon>Alkaliphilus</taxon>
    </lineage>
</organism>
<protein>
    <submittedName>
        <fullName evidence="2">Aminoglycoside phosphotransferase family protein</fullName>
    </submittedName>
</protein>
<name>A0A833HMC7_9FIRM</name>